<dbReference type="Gene3D" id="3.50.50.60">
    <property type="entry name" value="FAD/NAD(P)-binding domain"/>
    <property type="match status" value="2"/>
</dbReference>
<name>A0A9W7XFV0_9FUNG</name>
<gene>
    <name evidence="6" type="ORF">LPJ64_006136</name>
</gene>
<dbReference type="PANTHER" id="PTHR43735">
    <property type="entry name" value="APOPTOSIS-INDUCING FACTOR 1"/>
    <property type="match status" value="1"/>
</dbReference>
<dbReference type="InterPro" id="IPR036188">
    <property type="entry name" value="FAD/NAD-bd_sf"/>
</dbReference>
<organism evidence="6 7">
    <name type="scientific">Coemansia asiatica</name>
    <dbReference type="NCBI Taxonomy" id="1052880"/>
    <lineage>
        <taxon>Eukaryota</taxon>
        <taxon>Fungi</taxon>
        <taxon>Fungi incertae sedis</taxon>
        <taxon>Zoopagomycota</taxon>
        <taxon>Kickxellomycotina</taxon>
        <taxon>Kickxellomycetes</taxon>
        <taxon>Kickxellales</taxon>
        <taxon>Kickxellaceae</taxon>
        <taxon>Coemansia</taxon>
    </lineage>
</organism>
<sequence>MSNPNHRFVCARLKYVYENFIEVEGGGRLFFDYLIIATGTEYKSLPVTSSTTAEECYSQYQAMRSAMETADKILFVGGGAVGVGLCGEIADMYPNKSVTLVHAREKLLNQDISDAFATTTEQRLQKMGVNVILGESVIPPDFGADVIYSTGAPPGAYAGSHRKNTATDNASIAPSVATSVVLSSAMVSPLSDSSAVVSPTTAVHGAMVNNGSISMSLAGAADGDKARTMYHHYTPSAAPSITSSLSSSDPQSHRYRHHWVVQPQEIVTQTGRRIECDLTVWTTGSRPQTGFMKTLVPSSEKRPLVDRASGSIIVRSTLQLADPKFPHIFAVGDVNSLSISEKYATSAVNQAKRAVENTKTLIDECYDFRVKMSTAMARETASKAMLIPYSGTKKGVVVALGKNQEISNTWFAKINSWARGGKRGRKYLLDKAQKMLNY</sequence>
<dbReference type="InterPro" id="IPR023753">
    <property type="entry name" value="FAD/NAD-binding_dom"/>
</dbReference>
<feature type="domain" description="FAD/NAD(P)-binding" evidence="5">
    <location>
        <begin position="25"/>
        <end position="137"/>
    </location>
</feature>
<comment type="caution">
    <text evidence="6">The sequence shown here is derived from an EMBL/GenBank/DDBJ whole genome shotgun (WGS) entry which is preliminary data.</text>
</comment>
<keyword evidence="7" id="KW-1185">Reference proteome</keyword>
<evidence type="ECO:0000256" key="2">
    <source>
        <dbReference type="ARBA" id="ARBA00022630"/>
    </source>
</evidence>
<keyword evidence="4" id="KW-0560">Oxidoreductase</keyword>
<protein>
    <recommendedName>
        <fullName evidence="5">FAD/NAD(P)-binding domain-containing protein</fullName>
    </recommendedName>
</protein>
<dbReference type="PRINTS" id="PR00368">
    <property type="entry name" value="FADPNR"/>
</dbReference>
<dbReference type="Gene3D" id="3.50.50.100">
    <property type="match status" value="1"/>
</dbReference>
<evidence type="ECO:0000313" key="7">
    <source>
        <dbReference type="Proteomes" id="UP001145021"/>
    </source>
</evidence>
<dbReference type="GO" id="GO:0050660">
    <property type="term" value="F:flavin adenine dinucleotide binding"/>
    <property type="evidence" value="ECO:0007669"/>
    <property type="project" value="TreeGrafter"/>
</dbReference>
<evidence type="ECO:0000313" key="6">
    <source>
        <dbReference type="EMBL" id="KAJ1641966.1"/>
    </source>
</evidence>
<reference evidence="6" key="1">
    <citation type="submission" date="2022-07" db="EMBL/GenBank/DDBJ databases">
        <title>Phylogenomic reconstructions and comparative analyses of Kickxellomycotina fungi.</title>
        <authorList>
            <person name="Reynolds N.K."/>
            <person name="Stajich J.E."/>
            <person name="Barry K."/>
            <person name="Grigoriev I.V."/>
            <person name="Crous P."/>
            <person name="Smith M.E."/>
        </authorList>
    </citation>
    <scope>NUCLEOTIDE SEQUENCE</scope>
    <source>
        <strain evidence="6">NBRC 105413</strain>
    </source>
</reference>
<keyword evidence="3" id="KW-0274">FAD</keyword>
<evidence type="ECO:0000259" key="5">
    <source>
        <dbReference type="Pfam" id="PF07992"/>
    </source>
</evidence>
<dbReference type="Pfam" id="PF07992">
    <property type="entry name" value="Pyr_redox_2"/>
    <property type="match status" value="1"/>
</dbReference>
<dbReference type="PANTHER" id="PTHR43735:SF3">
    <property type="entry name" value="FERROPTOSIS SUPPRESSOR PROTEIN 1"/>
    <property type="match status" value="1"/>
</dbReference>
<dbReference type="Proteomes" id="UP001145021">
    <property type="component" value="Unassembled WGS sequence"/>
</dbReference>
<accession>A0A9W7XFV0</accession>
<evidence type="ECO:0000256" key="1">
    <source>
        <dbReference type="ARBA" id="ARBA00006442"/>
    </source>
</evidence>
<dbReference type="GO" id="GO:0005737">
    <property type="term" value="C:cytoplasm"/>
    <property type="evidence" value="ECO:0007669"/>
    <property type="project" value="TreeGrafter"/>
</dbReference>
<comment type="similarity">
    <text evidence="1">Belongs to the FAD-dependent oxidoreductase family.</text>
</comment>
<dbReference type="GO" id="GO:0004174">
    <property type="term" value="F:electron-transferring-flavoprotein dehydrogenase activity"/>
    <property type="evidence" value="ECO:0007669"/>
    <property type="project" value="TreeGrafter"/>
</dbReference>
<keyword evidence="2" id="KW-0285">Flavoprotein</keyword>
<dbReference type="AlphaFoldDB" id="A0A9W7XFV0"/>
<dbReference type="EMBL" id="JANBOH010000535">
    <property type="protein sequence ID" value="KAJ1641966.1"/>
    <property type="molecule type" value="Genomic_DNA"/>
</dbReference>
<proteinExistence type="inferred from homology"/>
<evidence type="ECO:0000256" key="4">
    <source>
        <dbReference type="ARBA" id="ARBA00023002"/>
    </source>
</evidence>
<dbReference type="SUPFAM" id="SSF51905">
    <property type="entry name" value="FAD/NAD(P)-binding domain"/>
    <property type="match status" value="1"/>
</dbReference>
<evidence type="ECO:0000256" key="3">
    <source>
        <dbReference type="ARBA" id="ARBA00022827"/>
    </source>
</evidence>